<dbReference type="Pfam" id="PF05553">
    <property type="entry name" value="DUF761"/>
    <property type="match status" value="1"/>
</dbReference>
<evidence type="ECO:0000256" key="1">
    <source>
        <dbReference type="SAM" id="MobiDB-lite"/>
    </source>
</evidence>
<dbReference type="InterPro" id="IPR008480">
    <property type="entry name" value="DUF761_pln"/>
</dbReference>
<dbReference type="PANTHER" id="PTHR33098">
    <property type="entry name" value="COTTON FIBER (DUF761)"/>
    <property type="match status" value="1"/>
</dbReference>
<feature type="region of interest" description="Disordered" evidence="1">
    <location>
        <begin position="17"/>
        <end position="69"/>
    </location>
</feature>
<evidence type="ECO:0008006" key="4">
    <source>
        <dbReference type="Google" id="ProtNLM"/>
    </source>
</evidence>
<feature type="compositionally biased region" description="Basic and acidic residues" evidence="1">
    <location>
        <begin position="36"/>
        <end position="53"/>
    </location>
</feature>
<keyword evidence="3" id="KW-1185">Reference proteome</keyword>
<dbReference type="EMBL" id="JBBPBN010000050">
    <property type="protein sequence ID" value="KAK8992865.1"/>
    <property type="molecule type" value="Genomic_DNA"/>
</dbReference>
<dbReference type="Proteomes" id="UP001396334">
    <property type="component" value="Unassembled WGS sequence"/>
</dbReference>
<proteinExistence type="predicted"/>
<evidence type="ECO:0000313" key="3">
    <source>
        <dbReference type="Proteomes" id="UP001396334"/>
    </source>
</evidence>
<sequence>MADHLLLHPRILLKMKKSSAPHPYQSSRFADPNADSPKDNKGMARSNVTEKRVAAAAAHPSKLEKKPSVDINESAEAFIQKFRHQLLLQRLDSIENYEKMLARGL</sequence>
<name>A0ABR2PXE0_9ROSI</name>
<accession>A0ABR2PXE0</accession>
<evidence type="ECO:0000313" key="2">
    <source>
        <dbReference type="EMBL" id="KAK8992865.1"/>
    </source>
</evidence>
<reference evidence="2 3" key="1">
    <citation type="journal article" date="2024" name="G3 (Bethesda)">
        <title>Genome assembly of Hibiscus sabdariffa L. provides insights into metabolisms of medicinal natural products.</title>
        <authorList>
            <person name="Kim T."/>
        </authorList>
    </citation>
    <scope>NUCLEOTIDE SEQUENCE [LARGE SCALE GENOMIC DNA]</scope>
    <source>
        <strain evidence="2">TK-2024</strain>
        <tissue evidence="2">Old leaves</tissue>
    </source>
</reference>
<comment type="caution">
    <text evidence="2">The sequence shown here is derived from an EMBL/GenBank/DDBJ whole genome shotgun (WGS) entry which is preliminary data.</text>
</comment>
<dbReference type="PANTHER" id="PTHR33098:SF46">
    <property type="entry name" value="COTTON FIBER PROTEIN"/>
    <property type="match status" value="1"/>
</dbReference>
<protein>
    <recommendedName>
        <fullName evidence="4">DUF761 domain-containing protein</fullName>
    </recommendedName>
</protein>
<gene>
    <name evidence="2" type="ORF">V6N11_048933</name>
</gene>
<organism evidence="2 3">
    <name type="scientific">Hibiscus sabdariffa</name>
    <name type="common">roselle</name>
    <dbReference type="NCBI Taxonomy" id="183260"/>
    <lineage>
        <taxon>Eukaryota</taxon>
        <taxon>Viridiplantae</taxon>
        <taxon>Streptophyta</taxon>
        <taxon>Embryophyta</taxon>
        <taxon>Tracheophyta</taxon>
        <taxon>Spermatophyta</taxon>
        <taxon>Magnoliopsida</taxon>
        <taxon>eudicotyledons</taxon>
        <taxon>Gunneridae</taxon>
        <taxon>Pentapetalae</taxon>
        <taxon>rosids</taxon>
        <taxon>malvids</taxon>
        <taxon>Malvales</taxon>
        <taxon>Malvaceae</taxon>
        <taxon>Malvoideae</taxon>
        <taxon>Hibiscus</taxon>
    </lineage>
</organism>